<dbReference type="InterPro" id="IPR019734">
    <property type="entry name" value="TPR_rpt"/>
</dbReference>
<proteinExistence type="predicted"/>
<dbReference type="PROSITE" id="PS50005">
    <property type="entry name" value="TPR"/>
    <property type="match status" value="1"/>
</dbReference>
<dbReference type="EMBL" id="JAFIRA010000001">
    <property type="protein sequence ID" value="MCJ2541464.1"/>
    <property type="molecule type" value="Genomic_DNA"/>
</dbReference>
<accession>A0ABT0C6P5</accession>
<dbReference type="RefSeq" id="WP_244348458.1">
    <property type="nucleotide sequence ID" value="NZ_JAFIRA010000001.1"/>
</dbReference>
<evidence type="ECO:0000313" key="3">
    <source>
        <dbReference type="Proteomes" id="UP000830835"/>
    </source>
</evidence>
<dbReference type="InterPro" id="IPR011990">
    <property type="entry name" value="TPR-like_helical_dom_sf"/>
</dbReference>
<reference evidence="2" key="1">
    <citation type="submission" date="2021-02" db="EMBL/GenBank/DDBJ databases">
        <title>The CRISPR/cas machinery reduction and long-range gene transfer in the hot spring cyanobacterium Synechococcus.</title>
        <authorList>
            <person name="Dvorak P."/>
            <person name="Jahodarova E."/>
            <person name="Hasler P."/>
            <person name="Poulickova A."/>
        </authorList>
    </citation>
    <scope>NUCLEOTIDE SEQUENCE</scope>
    <source>
        <strain evidence="2">Rupite</strain>
    </source>
</reference>
<dbReference type="Proteomes" id="UP000830835">
    <property type="component" value="Unassembled WGS sequence"/>
</dbReference>
<evidence type="ECO:0000313" key="2">
    <source>
        <dbReference type="EMBL" id="MCJ2541464.1"/>
    </source>
</evidence>
<organism evidence="2 3">
    <name type="scientific">Thermostichus vulcanus str. 'Rupite'</name>
    <dbReference type="NCBI Taxonomy" id="2813851"/>
    <lineage>
        <taxon>Bacteria</taxon>
        <taxon>Bacillati</taxon>
        <taxon>Cyanobacteriota</taxon>
        <taxon>Cyanophyceae</taxon>
        <taxon>Thermostichales</taxon>
        <taxon>Thermostichaceae</taxon>
        <taxon>Thermostichus</taxon>
    </lineage>
</organism>
<gene>
    <name evidence="2" type="ORF">JX360_00850</name>
</gene>
<sequence>MSEEIEELFQQGIRRYESGEAARSLIPSFESICKSSPKAAAAWTCLSWLYLLEGQAEKALKASQTAVKLDPVDAQPRVNLTLAMLELKKTGVRQQVDTIKQILVRDPEQIDGIKSNLAEGENRRPTWPHLSKIYRWLFEED</sequence>
<feature type="repeat" description="TPR" evidence="1">
    <location>
        <begin position="40"/>
        <end position="73"/>
    </location>
</feature>
<name>A0ABT0C6P5_THEVL</name>
<dbReference type="Gene3D" id="1.25.40.10">
    <property type="entry name" value="Tetratricopeptide repeat domain"/>
    <property type="match status" value="1"/>
</dbReference>
<keyword evidence="3" id="KW-1185">Reference proteome</keyword>
<protein>
    <submittedName>
        <fullName evidence="2">Uncharacterized protein</fullName>
    </submittedName>
</protein>
<keyword evidence="1" id="KW-0802">TPR repeat</keyword>
<comment type="caution">
    <text evidence="2">The sequence shown here is derived from an EMBL/GenBank/DDBJ whole genome shotgun (WGS) entry which is preliminary data.</text>
</comment>
<dbReference type="SUPFAM" id="SSF48452">
    <property type="entry name" value="TPR-like"/>
    <property type="match status" value="1"/>
</dbReference>
<evidence type="ECO:0000256" key="1">
    <source>
        <dbReference type="PROSITE-ProRule" id="PRU00339"/>
    </source>
</evidence>